<reference evidence="6" key="1">
    <citation type="journal article" date="2020" name="mSystems">
        <title>Genome- and Community-Level Interaction Insights into Carbon Utilization and Element Cycling Functions of Hydrothermarchaeota in Hydrothermal Sediment.</title>
        <authorList>
            <person name="Zhou Z."/>
            <person name="Liu Y."/>
            <person name="Xu W."/>
            <person name="Pan J."/>
            <person name="Luo Z.H."/>
            <person name="Li M."/>
        </authorList>
    </citation>
    <scope>NUCLEOTIDE SEQUENCE [LARGE SCALE GENOMIC DNA]</scope>
    <source>
        <strain evidence="6">HyVt-505</strain>
    </source>
</reference>
<keyword evidence="3 4" id="KW-0408">Iron</keyword>
<dbReference type="Gene3D" id="1.10.760.10">
    <property type="entry name" value="Cytochrome c-like domain"/>
    <property type="match status" value="1"/>
</dbReference>
<proteinExistence type="predicted"/>
<keyword evidence="1 4" id="KW-0349">Heme</keyword>
<feature type="domain" description="Cytochrome c" evidence="5">
    <location>
        <begin position="13"/>
        <end position="91"/>
    </location>
</feature>
<sequence>MGASLFAAEVMAADPRNGAKLYNIHCTNCHGSNGAGAMPGMPDFRRGQSLFKNNALLVSVLEEGRGIMPAYRGLLTTQEMLDVIAHLRSFQ</sequence>
<dbReference type="PROSITE" id="PS51007">
    <property type="entry name" value="CYTC"/>
    <property type="match status" value="1"/>
</dbReference>
<dbReference type="InterPro" id="IPR009056">
    <property type="entry name" value="Cyt_c-like_dom"/>
</dbReference>
<gene>
    <name evidence="6" type="ORF">ENJ65_00150</name>
</gene>
<dbReference type="GO" id="GO:0020037">
    <property type="term" value="F:heme binding"/>
    <property type="evidence" value="ECO:0007669"/>
    <property type="project" value="InterPro"/>
</dbReference>
<evidence type="ECO:0000256" key="1">
    <source>
        <dbReference type="ARBA" id="ARBA00022617"/>
    </source>
</evidence>
<dbReference type="SUPFAM" id="SSF46626">
    <property type="entry name" value="Cytochrome c"/>
    <property type="match status" value="1"/>
</dbReference>
<dbReference type="AlphaFoldDB" id="A0A832J3S6"/>
<keyword evidence="2 4" id="KW-0479">Metal-binding</keyword>
<comment type="caution">
    <text evidence="6">The sequence shown here is derived from an EMBL/GenBank/DDBJ whole genome shotgun (WGS) entry which is preliminary data.</text>
</comment>
<dbReference type="GO" id="GO:0009055">
    <property type="term" value="F:electron transfer activity"/>
    <property type="evidence" value="ECO:0007669"/>
    <property type="project" value="InterPro"/>
</dbReference>
<name>A0A832J3S6_9GAMM</name>
<evidence type="ECO:0000256" key="4">
    <source>
        <dbReference type="PROSITE-ProRule" id="PRU00433"/>
    </source>
</evidence>
<protein>
    <submittedName>
        <fullName evidence="6">Cytochrome c</fullName>
    </submittedName>
</protein>
<dbReference type="EMBL" id="DRNF01000012">
    <property type="protein sequence ID" value="HHJ80023.1"/>
    <property type="molecule type" value="Genomic_DNA"/>
</dbReference>
<evidence type="ECO:0000313" key="6">
    <source>
        <dbReference type="EMBL" id="HHJ80023.1"/>
    </source>
</evidence>
<accession>A0A832J3S6</accession>
<organism evidence="6">
    <name type="scientific">Candidatus Tenderia electrophaga</name>
    <dbReference type="NCBI Taxonomy" id="1748243"/>
    <lineage>
        <taxon>Bacteria</taxon>
        <taxon>Pseudomonadati</taxon>
        <taxon>Pseudomonadota</taxon>
        <taxon>Gammaproteobacteria</taxon>
        <taxon>Candidatus Tenderiales</taxon>
        <taxon>Candidatus Tenderiaceae</taxon>
        <taxon>Candidatus Tenderia</taxon>
    </lineage>
</organism>
<evidence type="ECO:0000259" key="5">
    <source>
        <dbReference type="PROSITE" id="PS51007"/>
    </source>
</evidence>
<dbReference type="GO" id="GO:0046872">
    <property type="term" value="F:metal ion binding"/>
    <property type="evidence" value="ECO:0007669"/>
    <property type="project" value="UniProtKB-KW"/>
</dbReference>
<evidence type="ECO:0000256" key="3">
    <source>
        <dbReference type="ARBA" id="ARBA00023004"/>
    </source>
</evidence>
<dbReference type="Pfam" id="PF13442">
    <property type="entry name" value="Cytochrome_CBB3"/>
    <property type="match status" value="1"/>
</dbReference>
<dbReference type="InterPro" id="IPR036909">
    <property type="entry name" value="Cyt_c-like_dom_sf"/>
</dbReference>
<evidence type="ECO:0000256" key="2">
    <source>
        <dbReference type="ARBA" id="ARBA00022723"/>
    </source>
</evidence>
<dbReference type="Proteomes" id="UP000885832">
    <property type="component" value="Unassembled WGS sequence"/>
</dbReference>